<organism evidence="4 5">
    <name type="scientific">Shewanella psychrophila</name>
    <dbReference type="NCBI Taxonomy" id="225848"/>
    <lineage>
        <taxon>Bacteria</taxon>
        <taxon>Pseudomonadati</taxon>
        <taxon>Pseudomonadota</taxon>
        <taxon>Gammaproteobacteria</taxon>
        <taxon>Alteromonadales</taxon>
        <taxon>Shewanellaceae</taxon>
        <taxon>Shewanella</taxon>
    </lineage>
</organism>
<evidence type="ECO:0008006" key="6">
    <source>
        <dbReference type="Google" id="ProtNLM"/>
    </source>
</evidence>
<dbReference type="KEGG" id="spsw:Sps_02506"/>
<evidence type="ECO:0000313" key="4">
    <source>
        <dbReference type="EMBL" id="AQS37660.1"/>
    </source>
</evidence>
<keyword evidence="3" id="KW-1133">Transmembrane helix</keyword>
<feature type="transmembrane region" description="Helical" evidence="3">
    <location>
        <begin position="169"/>
        <end position="190"/>
    </location>
</feature>
<keyword evidence="3" id="KW-0812">Transmembrane</keyword>
<evidence type="ECO:0000256" key="2">
    <source>
        <dbReference type="SAM" id="MobiDB-lite"/>
    </source>
</evidence>
<feature type="transmembrane region" description="Helical" evidence="3">
    <location>
        <begin position="138"/>
        <end position="157"/>
    </location>
</feature>
<name>A0A1S6HQ60_9GAMM</name>
<dbReference type="EMBL" id="CP014782">
    <property type="protein sequence ID" value="AQS37660.1"/>
    <property type="molecule type" value="Genomic_DNA"/>
</dbReference>
<proteinExistence type="predicted"/>
<keyword evidence="1" id="KW-0175">Coiled coil</keyword>
<evidence type="ECO:0000256" key="1">
    <source>
        <dbReference type="SAM" id="Coils"/>
    </source>
</evidence>
<feature type="region of interest" description="Disordered" evidence="2">
    <location>
        <begin position="24"/>
        <end position="47"/>
    </location>
</feature>
<dbReference type="OrthoDB" id="6454086at2"/>
<keyword evidence="3" id="KW-0472">Membrane</keyword>
<dbReference type="AlphaFoldDB" id="A0A1S6HQ60"/>
<dbReference type="STRING" id="225848.Sps_02506"/>
<evidence type="ECO:0000256" key="3">
    <source>
        <dbReference type="SAM" id="Phobius"/>
    </source>
</evidence>
<dbReference type="Proteomes" id="UP000189545">
    <property type="component" value="Chromosome"/>
</dbReference>
<evidence type="ECO:0000313" key="5">
    <source>
        <dbReference type="Proteomes" id="UP000189545"/>
    </source>
</evidence>
<feature type="transmembrane region" description="Helical" evidence="3">
    <location>
        <begin position="115"/>
        <end position="132"/>
    </location>
</feature>
<accession>A0A1S6HQ60</accession>
<feature type="compositionally biased region" description="Polar residues" evidence="2">
    <location>
        <begin position="24"/>
        <end position="38"/>
    </location>
</feature>
<protein>
    <recommendedName>
        <fullName evidence="6">VspD</fullName>
    </recommendedName>
</protein>
<sequence length="349" mass="37277">MSTFMSAITVPSIVSTAEDPSLSVLRQSNEAQAEQQPKPNQPLPGSAVGVSNSQLWRMVQESMKLAASAFSGTGKENSEAKKTLIELQKNTQIDSLNERMAQIEEQKQAQKSQGIWGKIAMAFGFLAAIVMAPFNPVMAAVMIGVMIAAIVLPKIVDKILQAAGVSEEIRGYVSMGLEIAIGIIGMVVSFNPGNFLASASKAAASGAAKVANLVDKAVDALNTFKSFTTLSTKIQNTVNKIMKFIEPLLDKLKSFAVGGEKLTAQIGQASSVGSNLTSVVSSGYGIKSADITKDLEIAQAEQEELATRIQQILMMLSQALRAVSHAFESLFKVNSDQREFNDKIISINM</sequence>
<feature type="coiled-coil region" evidence="1">
    <location>
        <begin position="86"/>
        <end position="113"/>
    </location>
</feature>
<gene>
    <name evidence="4" type="ORF">Sps_02506</name>
</gene>
<dbReference type="RefSeq" id="WP_077752800.1">
    <property type="nucleotide sequence ID" value="NZ_CP014782.1"/>
</dbReference>
<keyword evidence="5" id="KW-1185">Reference proteome</keyword>
<reference evidence="4 5" key="1">
    <citation type="submission" date="2016-03" db="EMBL/GenBank/DDBJ databases">
        <title>Complete genome sequence of Shewanella psychrophila WP2, a deep sea bacterium isolated from west Pacific sediment.</title>
        <authorList>
            <person name="Xu G."/>
            <person name="Jian H."/>
        </authorList>
    </citation>
    <scope>NUCLEOTIDE SEQUENCE [LARGE SCALE GENOMIC DNA]</scope>
    <source>
        <strain evidence="4 5">WP2</strain>
    </source>
</reference>